<keyword evidence="4 7" id="KW-0547">Nucleotide-binding</keyword>
<comment type="similarity">
    <text evidence="2 7">Belongs to the AAA ATPase family.</text>
</comment>
<proteinExistence type="inferred from homology"/>
<dbReference type="CDD" id="cd19502">
    <property type="entry name" value="RecA-like_PAN_like"/>
    <property type="match status" value="1"/>
</dbReference>
<dbReference type="EMBL" id="JARVKF010000212">
    <property type="protein sequence ID" value="KAK9421059.1"/>
    <property type="molecule type" value="Genomic_DNA"/>
</dbReference>
<sequence>MRDCEAKPNPALSSVAPTLARQTELMQLVPSLGWPLQPGHSPTSIPITTDENNHIPQQLQHRTARPPILSFSRTQQDQHRCPTDSVPNPLSRWYVWRLRVCPEALLTDPKPSATGQNWEKYQKNFADDEVEEKKITPLTDEDIQVLKTYGAAPYGSALKNLEKQIKEKQQSVDEKIGVKESDTGLAPPHLWDTAADRQRMAEEQPLQVARCTKIIADEKDEAKSKYVINVKQIAKFVVQLGERVSPTDIEEGMRVGVDRNKYQIMLPLPPKIDASVTMMTVEEKPDVTYGDVGGCKEQVEKLREVVEMPLLSPERFVNLGIDPPKGALLYGPPGTGKTLCARAVANRTDATFIRVIGSELVQKYVGEGARMVRELFEMARTKKACIIFFDEIDAIGGARFDDGAGGDNEVQRTMLELITQLDGFDARGNIKVMFATNRPSTLDPALMRPGRIDRKIEFSLPDLEGRANILRIHAKSMSVERDIRWELISRLCPNATGAELRSVCTEAGMFAIRARRKVATEKDFLSAVDKVIKGNLKFNSTATYMQYN</sequence>
<dbReference type="InterPro" id="IPR003959">
    <property type="entry name" value="ATPase_AAA_core"/>
</dbReference>
<keyword evidence="9" id="KW-0645">Protease</keyword>
<dbReference type="Pfam" id="PF21236">
    <property type="entry name" value="OB_PRS7"/>
    <property type="match status" value="1"/>
</dbReference>
<dbReference type="InterPro" id="IPR050221">
    <property type="entry name" value="26S_Proteasome_ATPase"/>
</dbReference>
<dbReference type="GO" id="GO:0008233">
    <property type="term" value="F:peptidase activity"/>
    <property type="evidence" value="ECO:0007669"/>
    <property type="project" value="UniProtKB-KW"/>
</dbReference>
<dbReference type="InterPro" id="IPR003593">
    <property type="entry name" value="AAA+_ATPase"/>
</dbReference>
<keyword evidence="3" id="KW-0963">Cytoplasm</keyword>
<organism evidence="9 10">
    <name type="scientific">Seiridium unicorne</name>
    <dbReference type="NCBI Taxonomy" id="138068"/>
    <lineage>
        <taxon>Eukaryota</taxon>
        <taxon>Fungi</taxon>
        <taxon>Dikarya</taxon>
        <taxon>Ascomycota</taxon>
        <taxon>Pezizomycotina</taxon>
        <taxon>Sordariomycetes</taxon>
        <taxon>Xylariomycetidae</taxon>
        <taxon>Amphisphaeriales</taxon>
        <taxon>Sporocadaceae</taxon>
        <taxon>Seiridium</taxon>
    </lineage>
</organism>
<dbReference type="Proteomes" id="UP001408356">
    <property type="component" value="Unassembled WGS sequence"/>
</dbReference>
<evidence type="ECO:0000259" key="8">
    <source>
        <dbReference type="SMART" id="SM00382"/>
    </source>
</evidence>
<evidence type="ECO:0000256" key="6">
    <source>
        <dbReference type="ARBA" id="ARBA00022942"/>
    </source>
</evidence>
<evidence type="ECO:0000256" key="4">
    <source>
        <dbReference type="ARBA" id="ARBA00022741"/>
    </source>
</evidence>
<keyword evidence="10" id="KW-1185">Reference proteome</keyword>
<evidence type="ECO:0000313" key="9">
    <source>
        <dbReference type="EMBL" id="KAK9421059.1"/>
    </source>
</evidence>
<evidence type="ECO:0000313" key="10">
    <source>
        <dbReference type="Proteomes" id="UP001408356"/>
    </source>
</evidence>
<dbReference type="Gene3D" id="2.40.50.140">
    <property type="entry name" value="Nucleic acid-binding proteins"/>
    <property type="match status" value="1"/>
</dbReference>
<keyword evidence="6" id="KW-0647">Proteasome</keyword>
<dbReference type="PROSITE" id="PS00674">
    <property type="entry name" value="AAA"/>
    <property type="match status" value="1"/>
</dbReference>
<dbReference type="Pfam" id="PF17862">
    <property type="entry name" value="AAA_lid_3"/>
    <property type="match status" value="1"/>
</dbReference>
<reference evidence="9 10" key="1">
    <citation type="journal article" date="2024" name="J. Plant Pathol.">
        <title>Sequence and assembly of the genome of Seiridium unicorne, isolate CBS 538.82, causal agent of cypress canker disease.</title>
        <authorList>
            <person name="Scali E."/>
            <person name="Rocca G.D."/>
            <person name="Danti R."/>
            <person name="Garbelotto M."/>
            <person name="Barberini S."/>
            <person name="Baroncelli R."/>
            <person name="Emiliani G."/>
        </authorList>
    </citation>
    <scope>NUCLEOTIDE SEQUENCE [LARGE SCALE GENOMIC DNA]</scope>
    <source>
        <strain evidence="9 10">BM-138-508</strain>
    </source>
</reference>
<evidence type="ECO:0000256" key="3">
    <source>
        <dbReference type="ARBA" id="ARBA00022490"/>
    </source>
</evidence>
<dbReference type="InterPro" id="IPR003960">
    <property type="entry name" value="ATPase_AAA_CS"/>
</dbReference>
<evidence type="ECO:0000256" key="5">
    <source>
        <dbReference type="ARBA" id="ARBA00022840"/>
    </source>
</evidence>
<evidence type="ECO:0000256" key="1">
    <source>
        <dbReference type="ARBA" id="ARBA00004496"/>
    </source>
</evidence>
<dbReference type="Pfam" id="PF00004">
    <property type="entry name" value="AAA"/>
    <property type="match status" value="1"/>
</dbReference>
<dbReference type="InterPro" id="IPR048723">
    <property type="entry name" value="OB_PRS7"/>
</dbReference>
<comment type="caution">
    <text evidence="9">The sequence shown here is derived from an EMBL/GenBank/DDBJ whole genome shotgun (WGS) entry which is preliminary data.</text>
</comment>
<feature type="domain" description="AAA+ ATPase" evidence="8">
    <location>
        <begin position="323"/>
        <end position="462"/>
    </location>
</feature>
<comment type="subcellular location">
    <subcellularLocation>
        <location evidence="1">Cytoplasm</location>
    </subcellularLocation>
</comment>
<dbReference type="InterPro" id="IPR027417">
    <property type="entry name" value="P-loop_NTPase"/>
</dbReference>
<evidence type="ECO:0000256" key="2">
    <source>
        <dbReference type="ARBA" id="ARBA00006914"/>
    </source>
</evidence>
<dbReference type="GO" id="GO:0006508">
    <property type="term" value="P:proteolysis"/>
    <property type="evidence" value="ECO:0007669"/>
    <property type="project" value="UniProtKB-KW"/>
</dbReference>
<protein>
    <submittedName>
        <fullName evidence="9">26S protease regulatory subunit 7</fullName>
    </submittedName>
</protein>
<gene>
    <name evidence="9" type="ORF">SUNI508_06204</name>
</gene>
<evidence type="ECO:0000256" key="7">
    <source>
        <dbReference type="RuleBase" id="RU003651"/>
    </source>
</evidence>
<dbReference type="Gene3D" id="3.40.50.300">
    <property type="entry name" value="P-loop containing nucleotide triphosphate hydrolases"/>
    <property type="match status" value="1"/>
</dbReference>
<keyword evidence="9" id="KW-0378">Hydrolase</keyword>
<dbReference type="SMART" id="SM00382">
    <property type="entry name" value="AAA"/>
    <property type="match status" value="1"/>
</dbReference>
<dbReference type="PANTHER" id="PTHR23073">
    <property type="entry name" value="26S PROTEASOME REGULATORY SUBUNIT"/>
    <property type="match status" value="1"/>
</dbReference>
<name>A0ABR2V2J9_9PEZI</name>
<dbReference type="Gene3D" id="1.10.8.60">
    <property type="match status" value="1"/>
</dbReference>
<keyword evidence="5 7" id="KW-0067">ATP-binding</keyword>
<accession>A0ABR2V2J9</accession>
<dbReference type="InterPro" id="IPR012340">
    <property type="entry name" value="NA-bd_OB-fold"/>
</dbReference>
<dbReference type="InterPro" id="IPR041569">
    <property type="entry name" value="AAA_lid_3"/>
</dbReference>
<dbReference type="SUPFAM" id="SSF52540">
    <property type="entry name" value="P-loop containing nucleoside triphosphate hydrolases"/>
    <property type="match status" value="1"/>
</dbReference>